<dbReference type="RefSeq" id="WP_344687862.1">
    <property type="nucleotide sequence ID" value="NZ_BAABBH010000001.1"/>
</dbReference>
<name>A0ABW9KIQ5_9BACT</name>
<accession>A0ABW9KIQ5</accession>
<organism evidence="1 2">
    <name type="scientific">Terriglobus aquaticus</name>
    <dbReference type="NCBI Taxonomy" id="940139"/>
    <lineage>
        <taxon>Bacteria</taxon>
        <taxon>Pseudomonadati</taxon>
        <taxon>Acidobacteriota</taxon>
        <taxon>Terriglobia</taxon>
        <taxon>Terriglobales</taxon>
        <taxon>Acidobacteriaceae</taxon>
        <taxon>Terriglobus</taxon>
    </lineage>
</organism>
<dbReference type="Proteomes" id="UP001634747">
    <property type="component" value="Unassembled WGS sequence"/>
</dbReference>
<sequence>MRAALVGVSAAGQSSGSTVAADLKSALRGDWVGVLEYRDYSEPPTSTKRVDLPTWLSVTSDGEGKQTWHYVYDDGPNKTVDEIEAVTFDPAREQYTAVDNGKPAQTFHVAGYSALKGGRGTLTLTGSGTDSGKPAEIREMMTIRRNLLEVLEETRSAGSQDAFAFRHLYRLVRREAPAVTGAK</sequence>
<reference evidence="1 2" key="1">
    <citation type="submission" date="2024-12" db="EMBL/GenBank/DDBJ databases">
        <authorList>
            <person name="Lee Y."/>
        </authorList>
    </citation>
    <scope>NUCLEOTIDE SEQUENCE [LARGE SCALE GENOMIC DNA]</scope>
    <source>
        <strain evidence="1 2">03SUJ4</strain>
    </source>
</reference>
<evidence type="ECO:0000313" key="2">
    <source>
        <dbReference type="Proteomes" id="UP001634747"/>
    </source>
</evidence>
<protein>
    <submittedName>
        <fullName evidence="1">Uncharacterized protein</fullName>
    </submittedName>
</protein>
<proteinExistence type="predicted"/>
<gene>
    <name evidence="1" type="ORF">ACK2TP_07710</name>
</gene>
<keyword evidence="2" id="KW-1185">Reference proteome</keyword>
<comment type="caution">
    <text evidence="1">The sequence shown here is derived from an EMBL/GenBank/DDBJ whole genome shotgun (WGS) entry which is preliminary data.</text>
</comment>
<dbReference type="EMBL" id="JBJYXY010000001">
    <property type="protein sequence ID" value="MFN2975646.1"/>
    <property type="molecule type" value="Genomic_DNA"/>
</dbReference>
<evidence type="ECO:0000313" key="1">
    <source>
        <dbReference type="EMBL" id="MFN2975646.1"/>
    </source>
</evidence>